<dbReference type="InterPro" id="IPR034164">
    <property type="entry name" value="Pepsin-like_dom"/>
</dbReference>
<feature type="chain" id="PRO_5005540114" description="Peptidase A1 domain-containing protein" evidence="3">
    <location>
        <begin position="21"/>
        <end position="481"/>
    </location>
</feature>
<evidence type="ECO:0000259" key="4">
    <source>
        <dbReference type="PROSITE" id="PS51767"/>
    </source>
</evidence>
<dbReference type="OMA" id="VACANTG"/>
<dbReference type="CDD" id="cd05471">
    <property type="entry name" value="pepsin_like"/>
    <property type="match status" value="1"/>
</dbReference>
<organism evidence="5 6">
    <name type="scientific">Spizellomyces punctatus (strain DAOM BR117)</name>
    <dbReference type="NCBI Taxonomy" id="645134"/>
    <lineage>
        <taxon>Eukaryota</taxon>
        <taxon>Fungi</taxon>
        <taxon>Fungi incertae sedis</taxon>
        <taxon>Chytridiomycota</taxon>
        <taxon>Chytridiomycota incertae sedis</taxon>
        <taxon>Chytridiomycetes</taxon>
        <taxon>Spizellomycetales</taxon>
        <taxon>Spizellomycetaceae</taxon>
        <taxon>Spizellomyces</taxon>
    </lineage>
</organism>
<dbReference type="VEuPathDB" id="FungiDB:SPPG_00681"/>
<proteinExistence type="inferred from homology"/>
<feature type="signal peptide" evidence="3">
    <location>
        <begin position="1"/>
        <end position="20"/>
    </location>
</feature>
<feature type="domain" description="Peptidase A1" evidence="4">
    <location>
        <begin position="81"/>
        <end position="428"/>
    </location>
</feature>
<dbReference type="OrthoDB" id="15189at2759"/>
<dbReference type="GeneID" id="27684393"/>
<accession>A0A0L0HVS1</accession>
<dbReference type="SUPFAM" id="SSF50630">
    <property type="entry name" value="Acid proteases"/>
    <property type="match status" value="1"/>
</dbReference>
<dbReference type="Proteomes" id="UP000053201">
    <property type="component" value="Unassembled WGS sequence"/>
</dbReference>
<name>A0A0L0HVS1_SPIPD</name>
<dbReference type="PANTHER" id="PTHR47966">
    <property type="entry name" value="BETA-SITE APP-CLEAVING ENZYME, ISOFORM A-RELATED"/>
    <property type="match status" value="1"/>
</dbReference>
<dbReference type="InterPro" id="IPR033121">
    <property type="entry name" value="PEPTIDASE_A1"/>
</dbReference>
<evidence type="ECO:0000256" key="1">
    <source>
        <dbReference type="ARBA" id="ARBA00007447"/>
    </source>
</evidence>
<evidence type="ECO:0000256" key="3">
    <source>
        <dbReference type="SAM" id="SignalP"/>
    </source>
</evidence>
<sequence>MIKSLSSLLVVGWVWAWAQAEACDPPCSIGLKNELFKLHKLEVTAHLQKPLPLSVRGVHRREITINKLTGTGADGGTLFAYQGAVEIGTPPQPMSVLFDTGSSQLWVQTTTTTGDINRNGRRFDPAKSSTFQATSQQADPIEYVDGTSVQGIFVKDTVAINTLSVPNLQFEAATSIKSPNQNTSDMDGIMGMSFSLPTTAGGTASPTWWERVVSANQVTSPVFGYYIDSTNQNGGLTLGGVDAARFTGGLTWLPVAGSGPNGKEPFVFWQSLMTAVSFPGSSRTISLPSNFATVFDTGTSLAVLPVQTADQINSMLNLQRVSNSPPFLYATACPGGKIPSGFPDIKFEFTGGHFVTISPQDYLFMQPTDIAGVTACVSGFAGQDIHGGSTTSRPGQAQPLLPSAIFGNVFLRAFYTVFDSANKQIGVAAAIRDPNVRSNLTAVPPGNGVLGTGSSNSAASTVQYKTVLFGVLTVVASFIVI</sequence>
<feature type="active site" evidence="2">
    <location>
        <position position="296"/>
    </location>
</feature>
<comment type="similarity">
    <text evidence="1">Belongs to the peptidase A1 family.</text>
</comment>
<evidence type="ECO:0000313" key="5">
    <source>
        <dbReference type="EMBL" id="KND05000.1"/>
    </source>
</evidence>
<dbReference type="GO" id="GO:0006508">
    <property type="term" value="P:proteolysis"/>
    <property type="evidence" value="ECO:0007669"/>
    <property type="project" value="InterPro"/>
</dbReference>
<keyword evidence="3" id="KW-0732">Signal</keyword>
<evidence type="ECO:0000313" key="6">
    <source>
        <dbReference type="Proteomes" id="UP000053201"/>
    </source>
</evidence>
<dbReference type="Pfam" id="PF00026">
    <property type="entry name" value="Asp"/>
    <property type="match status" value="1"/>
</dbReference>
<dbReference type="EMBL" id="KQ257450">
    <property type="protein sequence ID" value="KND05000.1"/>
    <property type="molecule type" value="Genomic_DNA"/>
</dbReference>
<gene>
    <name evidence="5" type="ORF">SPPG_00681</name>
</gene>
<dbReference type="RefSeq" id="XP_016613039.1">
    <property type="nucleotide sequence ID" value="XM_016749009.1"/>
</dbReference>
<dbReference type="InParanoid" id="A0A0L0HVS1"/>
<dbReference type="Gene3D" id="2.40.70.10">
    <property type="entry name" value="Acid Proteases"/>
    <property type="match status" value="2"/>
</dbReference>
<keyword evidence="6" id="KW-1185">Reference proteome</keyword>
<dbReference type="PROSITE" id="PS51767">
    <property type="entry name" value="PEPTIDASE_A1"/>
    <property type="match status" value="1"/>
</dbReference>
<reference evidence="5 6" key="1">
    <citation type="submission" date="2009-08" db="EMBL/GenBank/DDBJ databases">
        <title>The Genome Sequence of Spizellomyces punctatus strain DAOM BR117.</title>
        <authorList>
            <consortium name="The Broad Institute Genome Sequencing Platform"/>
            <person name="Russ C."/>
            <person name="Cuomo C."/>
            <person name="Shea T."/>
            <person name="Young S.K."/>
            <person name="Zeng Q."/>
            <person name="Koehrsen M."/>
            <person name="Haas B."/>
            <person name="Borodovsky M."/>
            <person name="Guigo R."/>
            <person name="Alvarado L."/>
            <person name="Berlin A."/>
            <person name="Bochicchio J."/>
            <person name="Borenstein D."/>
            <person name="Chapman S."/>
            <person name="Chen Z."/>
            <person name="Engels R."/>
            <person name="Freedman E."/>
            <person name="Gellesch M."/>
            <person name="Goldberg J."/>
            <person name="Griggs A."/>
            <person name="Gujja S."/>
            <person name="Heiman D."/>
            <person name="Hepburn T."/>
            <person name="Howarth C."/>
            <person name="Jen D."/>
            <person name="Larson L."/>
            <person name="Lewis B."/>
            <person name="Mehta T."/>
            <person name="Park D."/>
            <person name="Pearson M."/>
            <person name="Roberts A."/>
            <person name="Saif S."/>
            <person name="Shenoy N."/>
            <person name="Sisk P."/>
            <person name="Stolte C."/>
            <person name="Sykes S."/>
            <person name="Thomson T."/>
            <person name="Walk T."/>
            <person name="White J."/>
            <person name="Yandava C."/>
            <person name="Burger G."/>
            <person name="Gray M.W."/>
            <person name="Holland P.W.H."/>
            <person name="King N."/>
            <person name="Lang F.B.F."/>
            <person name="Roger A.J."/>
            <person name="Ruiz-Trillo I."/>
            <person name="Lander E."/>
            <person name="Nusbaum C."/>
        </authorList>
    </citation>
    <scope>NUCLEOTIDE SEQUENCE [LARGE SCALE GENOMIC DNA]</scope>
    <source>
        <strain evidence="5 6">DAOM BR117</strain>
    </source>
</reference>
<dbReference type="GO" id="GO:0004190">
    <property type="term" value="F:aspartic-type endopeptidase activity"/>
    <property type="evidence" value="ECO:0007669"/>
    <property type="project" value="InterPro"/>
</dbReference>
<evidence type="ECO:0000256" key="2">
    <source>
        <dbReference type="PIRSR" id="PIRSR601461-1"/>
    </source>
</evidence>
<dbReference type="eggNOG" id="KOG1339">
    <property type="taxonomic scope" value="Eukaryota"/>
</dbReference>
<dbReference type="InterPro" id="IPR021109">
    <property type="entry name" value="Peptidase_aspartic_dom_sf"/>
</dbReference>
<dbReference type="PANTHER" id="PTHR47966:SF51">
    <property type="entry name" value="BETA-SITE APP-CLEAVING ENZYME, ISOFORM A-RELATED"/>
    <property type="match status" value="1"/>
</dbReference>
<protein>
    <recommendedName>
        <fullName evidence="4">Peptidase A1 domain-containing protein</fullName>
    </recommendedName>
</protein>
<dbReference type="FunCoup" id="A0A0L0HVS1">
    <property type="interactions" value="42"/>
</dbReference>
<dbReference type="STRING" id="645134.A0A0L0HVS1"/>
<dbReference type="PRINTS" id="PR00792">
    <property type="entry name" value="PEPSIN"/>
</dbReference>
<dbReference type="AlphaFoldDB" id="A0A0L0HVS1"/>
<feature type="active site" evidence="2">
    <location>
        <position position="99"/>
    </location>
</feature>
<dbReference type="InterPro" id="IPR001461">
    <property type="entry name" value="Aspartic_peptidase_A1"/>
</dbReference>